<organism evidence="2 4">
    <name type="scientific">Didymodactylos carnosus</name>
    <dbReference type="NCBI Taxonomy" id="1234261"/>
    <lineage>
        <taxon>Eukaryota</taxon>
        <taxon>Metazoa</taxon>
        <taxon>Spiralia</taxon>
        <taxon>Gnathifera</taxon>
        <taxon>Rotifera</taxon>
        <taxon>Eurotatoria</taxon>
        <taxon>Bdelloidea</taxon>
        <taxon>Philodinida</taxon>
        <taxon>Philodinidae</taxon>
        <taxon>Didymodactylos</taxon>
    </lineage>
</organism>
<dbReference type="Proteomes" id="UP000682733">
    <property type="component" value="Unassembled WGS sequence"/>
</dbReference>
<evidence type="ECO:0000313" key="2">
    <source>
        <dbReference type="EMBL" id="CAF1357457.1"/>
    </source>
</evidence>
<keyword evidence="1" id="KW-0732">Signal</keyword>
<evidence type="ECO:0000313" key="3">
    <source>
        <dbReference type="EMBL" id="CAF4167826.1"/>
    </source>
</evidence>
<evidence type="ECO:0008006" key="5">
    <source>
        <dbReference type="Google" id="ProtNLM"/>
    </source>
</evidence>
<proteinExistence type="predicted"/>
<dbReference type="InterPro" id="IPR000945">
    <property type="entry name" value="DBH-like"/>
</dbReference>
<evidence type="ECO:0000256" key="1">
    <source>
        <dbReference type="SAM" id="SignalP"/>
    </source>
</evidence>
<dbReference type="InterPro" id="IPR045266">
    <property type="entry name" value="DOH_DOMON"/>
</dbReference>
<dbReference type="CDD" id="cd09631">
    <property type="entry name" value="DOMON_DOH"/>
    <property type="match status" value="1"/>
</dbReference>
<dbReference type="PANTHER" id="PTHR10157">
    <property type="entry name" value="DOPAMINE BETA HYDROXYLASE RELATED"/>
    <property type="match status" value="1"/>
</dbReference>
<evidence type="ECO:0000313" key="4">
    <source>
        <dbReference type="Proteomes" id="UP000677228"/>
    </source>
</evidence>
<name>A0A8S2F7L3_9BILA</name>
<dbReference type="EMBL" id="CAJNOK010023082">
    <property type="protein sequence ID" value="CAF1357457.1"/>
    <property type="molecule type" value="Genomic_DNA"/>
</dbReference>
<dbReference type="EMBL" id="CAJOBA010044738">
    <property type="protein sequence ID" value="CAF4167826.1"/>
    <property type="molecule type" value="Genomic_DNA"/>
</dbReference>
<dbReference type="AlphaFoldDB" id="A0A8S2F7L3"/>
<sequence>MQLSILFSLFLSSILIEKCSGISSPVRPFTTHKHSTELQADIADLWWTVDDAETEIIFELHIKTTGWIALGISPVNFSRPIMDTTTDWIALNGTEQNGWTVIRFKRLLDTCDPMDVPIKSGTNNLIFAYGLVDPDPCKLDGDITYHEGRRGSRILPLRSYANPPPEDKFARLDYVEFRFNNYLIPAADTTYYCEVQKAPTNYSTKRHAIGVCMNMI</sequence>
<protein>
    <recommendedName>
        <fullName evidence="5">DOMON domain-containing protein</fullName>
    </recommendedName>
</protein>
<gene>
    <name evidence="2" type="ORF">OVA965_LOCUS31082</name>
    <name evidence="3" type="ORF">TMI583_LOCUS31910</name>
</gene>
<dbReference type="Proteomes" id="UP000677228">
    <property type="component" value="Unassembled WGS sequence"/>
</dbReference>
<dbReference type="GO" id="GO:0004500">
    <property type="term" value="F:dopamine beta-monooxygenase activity"/>
    <property type="evidence" value="ECO:0007669"/>
    <property type="project" value="InterPro"/>
</dbReference>
<accession>A0A8S2F7L3</accession>
<dbReference type="PANTHER" id="PTHR10157:SF23">
    <property type="entry name" value="MOXD1 HOMOLOG 1"/>
    <property type="match status" value="1"/>
</dbReference>
<feature type="signal peptide" evidence="1">
    <location>
        <begin position="1"/>
        <end position="21"/>
    </location>
</feature>
<reference evidence="2" key="1">
    <citation type="submission" date="2021-02" db="EMBL/GenBank/DDBJ databases">
        <authorList>
            <person name="Nowell W R."/>
        </authorList>
    </citation>
    <scope>NUCLEOTIDE SEQUENCE</scope>
</reference>
<comment type="caution">
    <text evidence="2">The sequence shown here is derived from an EMBL/GenBank/DDBJ whole genome shotgun (WGS) entry which is preliminary data.</text>
</comment>
<feature type="chain" id="PRO_5036434552" description="DOMON domain-containing protein" evidence="1">
    <location>
        <begin position="22"/>
        <end position="216"/>
    </location>
</feature>